<gene>
    <name evidence="2" type="ORF">EV685_1997</name>
</gene>
<evidence type="ECO:0000313" key="3">
    <source>
        <dbReference type="Proteomes" id="UP000293433"/>
    </source>
</evidence>
<comment type="caution">
    <text evidence="2">The sequence shown here is derived from an EMBL/GenBank/DDBJ whole genome shotgun (WGS) entry which is preliminary data.</text>
</comment>
<proteinExistence type="predicted"/>
<feature type="domain" description="Endoribonuclease L-PSP/chorismate mutase-like" evidence="1">
    <location>
        <begin position="15"/>
        <end position="149"/>
    </location>
</feature>
<dbReference type="Proteomes" id="UP000293433">
    <property type="component" value="Unassembled WGS sequence"/>
</dbReference>
<dbReference type="PANTHER" id="PTHR43760:SF1">
    <property type="entry name" value="ENDORIBONUCLEASE L-PSP_CHORISMATE MUTASE-LIKE DOMAIN-CONTAINING PROTEIN"/>
    <property type="match status" value="1"/>
</dbReference>
<evidence type="ECO:0000313" key="2">
    <source>
        <dbReference type="EMBL" id="RZS54520.1"/>
    </source>
</evidence>
<evidence type="ECO:0000259" key="1">
    <source>
        <dbReference type="Pfam" id="PF14588"/>
    </source>
</evidence>
<dbReference type="InterPro" id="IPR013813">
    <property type="entry name" value="Endoribo_LPSP/chorism_mut-like"/>
</dbReference>
<dbReference type="AlphaFoldDB" id="A0A4V2EW26"/>
<dbReference type="CDD" id="cd02199">
    <property type="entry name" value="YjgF_YER057c_UK114_like_1"/>
    <property type="match status" value="1"/>
</dbReference>
<keyword evidence="3" id="KW-1185">Reference proteome</keyword>
<dbReference type="Gene3D" id="3.30.1330.40">
    <property type="entry name" value="RutC-like"/>
    <property type="match status" value="1"/>
</dbReference>
<organism evidence="2 3">
    <name type="scientific">Sphaerotilus mobilis</name>
    <dbReference type="NCBI Taxonomy" id="47994"/>
    <lineage>
        <taxon>Bacteria</taxon>
        <taxon>Pseudomonadati</taxon>
        <taxon>Pseudomonadota</taxon>
        <taxon>Betaproteobacteria</taxon>
        <taxon>Burkholderiales</taxon>
        <taxon>Sphaerotilaceae</taxon>
        <taxon>Sphaerotilus</taxon>
    </lineage>
</organism>
<reference evidence="2 3" key="1">
    <citation type="submission" date="2019-02" db="EMBL/GenBank/DDBJ databases">
        <title>Genomic Encyclopedia of Type Strains, Phase IV (KMG-IV): sequencing the most valuable type-strain genomes for metagenomic binning, comparative biology and taxonomic classification.</title>
        <authorList>
            <person name="Goeker M."/>
        </authorList>
    </citation>
    <scope>NUCLEOTIDE SEQUENCE [LARGE SCALE GENOMIC DNA]</scope>
    <source>
        <strain evidence="2 3">DSM 10617</strain>
    </source>
</reference>
<dbReference type="EMBL" id="SGWV01000009">
    <property type="protein sequence ID" value="RZS54520.1"/>
    <property type="molecule type" value="Genomic_DNA"/>
</dbReference>
<dbReference type="RefSeq" id="WP_130481867.1">
    <property type="nucleotide sequence ID" value="NZ_SGWV01000009.1"/>
</dbReference>
<sequence length="164" mass="17649">MNTHDTPDERFARLAAGVGLDPQAEIRIGGHYVPLLRHADQVWISGQVPRIGDRVVVCGRVGETVTLNQARHAARVAVLRALALIQRELGSLSRVAVVLRLTVFVQSASDFTQHSEVADGASDLLHEVLGESGRHTRTSVGVHQLPKDATVEIDLVAAVMPAFA</sequence>
<name>A0A4V2EW26_9BURK</name>
<dbReference type="InterPro" id="IPR035959">
    <property type="entry name" value="RutC-like_sf"/>
</dbReference>
<dbReference type="OrthoDB" id="8587942at2"/>
<dbReference type="PANTHER" id="PTHR43760">
    <property type="entry name" value="ENDORIBONUCLEASE-RELATED"/>
    <property type="match status" value="1"/>
</dbReference>
<dbReference type="SUPFAM" id="SSF55298">
    <property type="entry name" value="YjgF-like"/>
    <property type="match status" value="1"/>
</dbReference>
<accession>A0A4V2EW26</accession>
<protein>
    <submittedName>
        <fullName evidence="2">Enamine deaminase RidA (YjgF/YER057c/UK114 family)</fullName>
    </submittedName>
</protein>
<dbReference type="Pfam" id="PF14588">
    <property type="entry name" value="YjgF_endoribonc"/>
    <property type="match status" value="1"/>
</dbReference>